<name>A0ABP4BEQ4_9ACTN</name>
<comment type="similarity">
    <text evidence="1">Belongs to the ATP-dependent AMP-binding enzyme family.</text>
</comment>
<dbReference type="InterPro" id="IPR000873">
    <property type="entry name" value="AMP-dep_synth/lig_dom"/>
</dbReference>
<protein>
    <recommendedName>
        <fullName evidence="2">AMP-dependent synthetase/ligase domain-containing protein</fullName>
    </recommendedName>
</protein>
<dbReference type="Pfam" id="PF00501">
    <property type="entry name" value="AMP-binding"/>
    <property type="match status" value="1"/>
</dbReference>
<gene>
    <name evidence="3" type="ORF">GCM10009550_23890</name>
</gene>
<evidence type="ECO:0000259" key="2">
    <source>
        <dbReference type="Pfam" id="PF00501"/>
    </source>
</evidence>
<dbReference type="RefSeq" id="WP_344239860.1">
    <property type="nucleotide sequence ID" value="NZ_BAAAHH010000007.1"/>
</dbReference>
<dbReference type="PANTHER" id="PTHR22754:SF32">
    <property type="entry name" value="DISCO-INTERACTING PROTEIN 2"/>
    <property type="match status" value="1"/>
</dbReference>
<dbReference type="Gene3D" id="3.30.300.30">
    <property type="match status" value="1"/>
</dbReference>
<dbReference type="Proteomes" id="UP001500665">
    <property type="component" value="Unassembled WGS sequence"/>
</dbReference>
<dbReference type="PROSITE" id="PS00455">
    <property type="entry name" value="AMP_BINDING"/>
    <property type="match status" value="1"/>
</dbReference>
<feature type="domain" description="AMP-dependent synthetase/ligase" evidence="2">
    <location>
        <begin position="22"/>
        <end position="404"/>
    </location>
</feature>
<evidence type="ECO:0000256" key="1">
    <source>
        <dbReference type="ARBA" id="ARBA00006432"/>
    </source>
</evidence>
<dbReference type="InterPro" id="IPR020845">
    <property type="entry name" value="AMP-binding_CS"/>
</dbReference>
<sequence>MTSWLRDWLNEPNPERGVHLADEEGGWVYRSYDQIASSAKRVAAALAEEGVGTGDVVCAIIPTDHDLISTYFGVWASGGVICLITPPLFQTGEEYVDHVAAILRQARPKLTIASTDLKDLTAQCMERAGLEGEPWVPREAETEAELQPASELALMQFTSGSSGEPRGVRVTWENLEANSELIIRATGYREGDEVNSWLPLYHDMGLIGAFLTPVTRQGTLHLMRPDQWIRDPKRWLERFTVAQFSACPPFAFSYMARRLKREQVEGLDLSGWRSVIVGAEPVDPAGLEAFAQLLEGTGFERTVFRPAYGMAETTLCVTMFDGSSSPLAVRVETDSLNFGEKVRIAEERLVGPDSLNDKAGWMVGCGTPDAELPVRICGEDGAEVPEGCLGEVVAGGVSVCDGYHAGAEGKSTRFIDGEVWTGDAGFFHRGQLFVLGRMGDSLKVRGRSVYVEDLETKLSEVTGLHKGRLTVVAVPGVGSRGVALFVEADEGDWTAEARRFLARRLDDAELTIVTGPRGLIERTSSGKPRRRYMYEQLQAGALANIQVLA</sequence>
<comment type="caution">
    <text evidence="3">The sequence shown here is derived from an EMBL/GenBank/DDBJ whole genome shotgun (WGS) entry which is preliminary data.</text>
</comment>
<keyword evidence="4" id="KW-1185">Reference proteome</keyword>
<organism evidence="3 4">
    <name type="scientific">Actinocorallia libanotica</name>
    <dbReference type="NCBI Taxonomy" id="46162"/>
    <lineage>
        <taxon>Bacteria</taxon>
        <taxon>Bacillati</taxon>
        <taxon>Actinomycetota</taxon>
        <taxon>Actinomycetes</taxon>
        <taxon>Streptosporangiales</taxon>
        <taxon>Thermomonosporaceae</taxon>
        <taxon>Actinocorallia</taxon>
    </lineage>
</organism>
<dbReference type="EMBL" id="BAAAHH010000007">
    <property type="protein sequence ID" value="GAA0947950.1"/>
    <property type="molecule type" value="Genomic_DNA"/>
</dbReference>
<proteinExistence type="inferred from homology"/>
<dbReference type="InterPro" id="IPR045851">
    <property type="entry name" value="AMP-bd_C_sf"/>
</dbReference>
<dbReference type="SUPFAM" id="SSF56801">
    <property type="entry name" value="Acetyl-CoA synthetase-like"/>
    <property type="match status" value="1"/>
</dbReference>
<dbReference type="InterPro" id="IPR042099">
    <property type="entry name" value="ANL_N_sf"/>
</dbReference>
<evidence type="ECO:0000313" key="4">
    <source>
        <dbReference type="Proteomes" id="UP001500665"/>
    </source>
</evidence>
<reference evidence="4" key="1">
    <citation type="journal article" date="2019" name="Int. J. Syst. Evol. Microbiol.">
        <title>The Global Catalogue of Microorganisms (GCM) 10K type strain sequencing project: providing services to taxonomists for standard genome sequencing and annotation.</title>
        <authorList>
            <consortium name="The Broad Institute Genomics Platform"/>
            <consortium name="The Broad Institute Genome Sequencing Center for Infectious Disease"/>
            <person name="Wu L."/>
            <person name="Ma J."/>
        </authorList>
    </citation>
    <scope>NUCLEOTIDE SEQUENCE [LARGE SCALE GENOMIC DNA]</scope>
    <source>
        <strain evidence="4">JCM 10696</strain>
    </source>
</reference>
<dbReference type="PANTHER" id="PTHR22754">
    <property type="entry name" value="DISCO-INTERACTING PROTEIN 2 DIP2 -RELATED"/>
    <property type="match status" value="1"/>
</dbReference>
<dbReference type="Gene3D" id="3.40.50.12780">
    <property type="entry name" value="N-terminal domain of ligase-like"/>
    <property type="match status" value="1"/>
</dbReference>
<accession>A0ABP4BEQ4</accession>
<evidence type="ECO:0000313" key="3">
    <source>
        <dbReference type="EMBL" id="GAA0947950.1"/>
    </source>
</evidence>